<dbReference type="Proteomes" id="UP000472265">
    <property type="component" value="Chromosome 6"/>
</dbReference>
<evidence type="ECO:0000313" key="9">
    <source>
        <dbReference type="Ensembl" id="ENSSAUP00010012357.1"/>
    </source>
</evidence>
<sequence length="169" mass="19196">MTPRSLLLCVLVLQSFLCNLWCSPLCNNQCCRFVEGFPVRLKKLRENLSHIRDFYEANDDLDTALLDQSVEEYFKTAFACQAMNSILGFYLGTVLPTALADETEDTRNLKRHMQSIQQIFNHLKPDDVTTAFGECLSKVGNGTYVGRSGLFKAPIEISFSFQWREIVPG</sequence>
<dbReference type="InterPro" id="IPR020443">
    <property type="entry name" value="IL-10/19/20/24/26"/>
</dbReference>
<dbReference type="InterPro" id="IPR020423">
    <property type="entry name" value="IL-10_CS"/>
</dbReference>
<dbReference type="GO" id="GO:0005125">
    <property type="term" value="F:cytokine activity"/>
    <property type="evidence" value="ECO:0007669"/>
    <property type="project" value="UniProtKB-UniRule"/>
</dbReference>
<feature type="signal peptide" evidence="8">
    <location>
        <begin position="1"/>
        <end position="22"/>
    </location>
</feature>
<name>A0A671UF27_SPAAU</name>
<evidence type="ECO:0000256" key="8">
    <source>
        <dbReference type="RuleBase" id="RU368043"/>
    </source>
</evidence>
<keyword evidence="10" id="KW-1185">Reference proteome</keyword>
<dbReference type="PANTHER" id="PTHR48482">
    <property type="entry name" value="INTERLEUKIN-19-RELATED"/>
    <property type="match status" value="1"/>
</dbReference>
<keyword evidence="7" id="KW-0325">Glycoprotein</keyword>
<evidence type="ECO:0000256" key="1">
    <source>
        <dbReference type="ARBA" id="ARBA00004613"/>
    </source>
</evidence>
<evidence type="ECO:0000313" key="10">
    <source>
        <dbReference type="Proteomes" id="UP000472265"/>
    </source>
</evidence>
<evidence type="ECO:0000256" key="6">
    <source>
        <dbReference type="ARBA" id="ARBA00023157"/>
    </source>
</evidence>
<evidence type="ECO:0000256" key="7">
    <source>
        <dbReference type="ARBA" id="ARBA00023180"/>
    </source>
</evidence>
<dbReference type="Ensembl" id="ENSSAUT00010013132.1">
    <property type="protein sequence ID" value="ENSSAUP00010012357.1"/>
    <property type="gene ID" value="ENSSAUG00010005900.1"/>
</dbReference>
<dbReference type="FunCoup" id="A0A671UF27">
    <property type="interactions" value="1052"/>
</dbReference>
<protein>
    <recommendedName>
        <fullName evidence="8">Interleukin family protein</fullName>
    </recommendedName>
</protein>
<keyword evidence="4 8" id="KW-0964">Secreted</keyword>
<dbReference type="SMART" id="SM00188">
    <property type="entry name" value="IL10"/>
    <property type="match status" value="1"/>
</dbReference>
<comment type="subcellular location">
    <subcellularLocation>
        <location evidence="1 8">Secreted</location>
    </subcellularLocation>
</comment>
<proteinExistence type="inferred from homology"/>
<dbReference type="GeneTree" id="ENSGT00980000202929"/>
<evidence type="ECO:0000256" key="4">
    <source>
        <dbReference type="ARBA" id="ARBA00022525"/>
    </source>
</evidence>
<evidence type="ECO:0000256" key="5">
    <source>
        <dbReference type="ARBA" id="ARBA00022729"/>
    </source>
</evidence>
<comment type="function">
    <text evidence="8">Immune regulatory cytokine.</text>
</comment>
<keyword evidence="3 8" id="KW-0202">Cytokine</keyword>
<dbReference type="InterPro" id="IPR009079">
    <property type="entry name" value="4_helix_cytokine-like_core"/>
</dbReference>
<keyword evidence="6" id="KW-1015">Disulfide bond</keyword>
<dbReference type="SUPFAM" id="SSF47266">
    <property type="entry name" value="4-helical cytokines"/>
    <property type="match status" value="1"/>
</dbReference>
<feature type="chain" id="PRO_5031588947" description="Interleukin family protein" evidence="8">
    <location>
        <begin position="23"/>
        <end position="169"/>
    </location>
</feature>
<keyword evidence="5 8" id="KW-0732">Signal</keyword>
<dbReference type="PANTHER" id="PTHR48482:SF5">
    <property type="entry name" value="INTERLEUKIN-10"/>
    <property type="match status" value="1"/>
</dbReference>
<dbReference type="GO" id="GO:0005615">
    <property type="term" value="C:extracellular space"/>
    <property type="evidence" value="ECO:0007669"/>
    <property type="project" value="UniProtKB-UniRule"/>
</dbReference>
<evidence type="ECO:0000256" key="3">
    <source>
        <dbReference type="ARBA" id="ARBA00022514"/>
    </source>
</evidence>
<dbReference type="PROSITE" id="PS00520">
    <property type="entry name" value="INTERLEUKIN_10"/>
    <property type="match status" value="1"/>
</dbReference>
<accession>A0A671UF27</accession>
<comment type="similarity">
    <text evidence="2 8">Belongs to the IL-10 family.</text>
</comment>
<dbReference type="Pfam" id="PF00726">
    <property type="entry name" value="IL10"/>
    <property type="match status" value="1"/>
</dbReference>
<reference evidence="9" key="1">
    <citation type="submission" date="2021-04" db="EMBL/GenBank/DDBJ databases">
        <authorList>
            <consortium name="Wellcome Sanger Institute Data Sharing"/>
        </authorList>
    </citation>
    <scope>NUCLEOTIDE SEQUENCE [LARGE SCALE GENOMIC DNA]</scope>
</reference>
<evidence type="ECO:0000256" key="2">
    <source>
        <dbReference type="ARBA" id="ARBA00008813"/>
    </source>
</evidence>
<dbReference type="InParanoid" id="A0A671UF27"/>
<dbReference type="Gene3D" id="1.20.1250.10">
    <property type="match status" value="1"/>
</dbReference>
<dbReference type="AlphaFoldDB" id="A0A671UF27"/>
<organism evidence="9 10">
    <name type="scientific">Sparus aurata</name>
    <name type="common">Gilthead sea bream</name>
    <dbReference type="NCBI Taxonomy" id="8175"/>
    <lineage>
        <taxon>Eukaryota</taxon>
        <taxon>Metazoa</taxon>
        <taxon>Chordata</taxon>
        <taxon>Craniata</taxon>
        <taxon>Vertebrata</taxon>
        <taxon>Euteleostomi</taxon>
        <taxon>Actinopterygii</taxon>
        <taxon>Neopterygii</taxon>
        <taxon>Teleostei</taxon>
        <taxon>Neoteleostei</taxon>
        <taxon>Acanthomorphata</taxon>
        <taxon>Eupercaria</taxon>
        <taxon>Spariformes</taxon>
        <taxon>Sparidae</taxon>
        <taxon>Sparus</taxon>
    </lineage>
</organism>
<reference evidence="9" key="3">
    <citation type="submission" date="2025-09" db="UniProtKB">
        <authorList>
            <consortium name="Ensembl"/>
        </authorList>
    </citation>
    <scope>IDENTIFICATION</scope>
</reference>
<reference evidence="9" key="2">
    <citation type="submission" date="2025-08" db="UniProtKB">
        <authorList>
            <consortium name="Ensembl"/>
        </authorList>
    </citation>
    <scope>IDENTIFICATION</scope>
</reference>